<protein>
    <recommendedName>
        <fullName evidence="9">Prepilin leader peptidase/N-methyltransferase</fullName>
        <ecNumber evidence="9">2.1.1.-</ecNumber>
        <ecNumber evidence="9">3.4.23.43</ecNumber>
    </recommendedName>
</protein>
<evidence type="ECO:0000256" key="9">
    <source>
        <dbReference type="RuleBase" id="RU003794"/>
    </source>
</evidence>
<feature type="transmembrane region" description="Helical" evidence="10">
    <location>
        <begin position="102"/>
        <end position="120"/>
    </location>
</feature>
<organism evidence="13">
    <name type="scientific">uncultured Frankineae bacterium</name>
    <dbReference type="NCBI Taxonomy" id="437475"/>
    <lineage>
        <taxon>Bacteria</taxon>
        <taxon>Bacillati</taxon>
        <taxon>Actinomycetota</taxon>
        <taxon>Actinomycetes</taxon>
        <taxon>Frankiales</taxon>
        <taxon>environmental samples</taxon>
    </lineage>
</organism>
<dbReference type="AlphaFoldDB" id="A0A6J4MMT9"/>
<comment type="subcellular location">
    <subcellularLocation>
        <location evidence="1">Cell inner membrane</location>
        <topology evidence="1">Multi-pass membrane protein</topology>
    </subcellularLocation>
    <subcellularLocation>
        <location evidence="9">Cell membrane</location>
        <topology evidence="9">Multi-pass membrane protein</topology>
    </subcellularLocation>
</comment>
<proteinExistence type="inferred from homology"/>
<accession>A0A6J4MMT9</accession>
<name>A0A6J4MMT9_9ACTN</name>
<dbReference type="Pfam" id="PF06750">
    <property type="entry name" value="A24_N_bact"/>
    <property type="match status" value="1"/>
</dbReference>
<keyword evidence="4" id="KW-0997">Cell inner membrane</keyword>
<keyword evidence="6 10" id="KW-1133">Transmembrane helix</keyword>
<keyword evidence="9" id="KW-0645">Protease</keyword>
<feature type="transmembrane region" description="Helical" evidence="10">
    <location>
        <begin position="152"/>
        <end position="173"/>
    </location>
</feature>
<evidence type="ECO:0000256" key="3">
    <source>
        <dbReference type="ARBA" id="ARBA00022475"/>
    </source>
</evidence>
<dbReference type="GO" id="GO:0006465">
    <property type="term" value="P:signal peptide processing"/>
    <property type="evidence" value="ECO:0007669"/>
    <property type="project" value="TreeGrafter"/>
</dbReference>
<dbReference type="EMBL" id="CADCUE010000295">
    <property type="protein sequence ID" value="CAA9362441.1"/>
    <property type="molecule type" value="Genomic_DNA"/>
</dbReference>
<dbReference type="EC" id="2.1.1.-" evidence="9"/>
<dbReference type="GO" id="GO:0004190">
    <property type="term" value="F:aspartic-type endopeptidase activity"/>
    <property type="evidence" value="ECO:0007669"/>
    <property type="project" value="UniProtKB-EC"/>
</dbReference>
<dbReference type="GO" id="GO:0032259">
    <property type="term" value="P:methylation"/>
    <property type="evidence" value="ECO:0007669"/>
    <property type="project" value="UniProtKB-KW"/>
</dbReference>
<evidence type="ECO:0000256" key="4">
    <source>
        <dbReference type="ARBA" id="ARBA00022519"/>
    </source>
</evidence>
<feature type="transmembrane region" description="Helical" evidence="10">
    <location>
        <begin position="6"/>
        <end position="25"/>
    </location>
</feature>
<dbReference type="GO" id="GO:0005886">
    <property type="term" value="C:plasma membrane"/>
    <property type="evidence" value="ECO:0007669"/>
    <property type="project" value="UniProtKB-SubCell"/>
</dbReference>
<feature type="domain" description="Prepilin type IV endopeptidase peptidase" evidence="11">
    <location>
        <begin position="105"/>
        <end position="216"/>
    </location>
</feature>
<evidence type="ECO:0000256" key="10">
    <source>
        <dbReference type="SAM" id="Phobius"/>
    </source>
</evidence>
<keyword evidence="9 13" id="KW-0489">Methyltransferase</keyword>
<evidence type="ECO:0000259" key="11">
    <source>
        <dbReference type="Pfam" id="PF01478"/>
    </source>
</evidence>
<sequence>MAAAVVVACAVLGLLIGSFLNVVIWRVPRGQSVVRPASACPSCGAMLHPRDNVPVVSWLLLRGRCRHCSDRVSARYPLVELATAGLFAVMALRFGLDPVLPAYLYLAAVGLALAVIDLDCKRLPNALTLPSYPVAAALLALATLLGSDSGGLVRALLGGAAMYVVYFVLCFAYPAGMGFGDVKLAGVLGMYTAWLGWGAWAVGLFLGFLLGGLFGVLLILARRGGRKTAVPFGPFMLVGVLIAVLVGQDLARAYLASTGV</sequence>
<comment type="function">
    <text evidence="9">Plays an essential role in type IV pili and type II pseudopili formation by proteolytically removing the leader sequence from substrate proteins and subsequently monomethylating the alpha-amino group of the newly exposed N-terminal phenylalanine.</text>
</comment>
<dbReference type="InterPro" id="IPR014032">
    <property type="entry name" value="Peptidase_A24A_bac"/>
</dbReference>
<keyword evidence="9" id="KW-0511">Multifunctional enzyme</keyword>
<evidence type="ECO:0000259" key="12">
    <source>
        <dbReference type="Pfam" id="PF06750"/>
    </source>
</evidence>
<dbReference type="EC" id="3.4.23.43" evidence="9"/>
<keyword evidence="9 13" id="KW-0808">Transferase</keyword>
<feature type="transmembrane region" description="Helical" evidence="10">
    <location>
        <begin position="232"/>
        <end position="255"/>
    </location>
</feature>
<gene>
    <name evidence="13" type="ORF">AVDCRST_MAG16-3180</name>
</gene>
<evidence type="ECO:0000313" key="13">
    <source>
        <dbReference type="EMBL" id="CAA9362441.1"/>
    </source>
</evidence>
<evidence type="ECO:0000256" key="5">
    <source>
        <dbReference type="ARBA" id="ARBA00022692"/>
    </source>
</evidence>
<evidence type="ECO:0000256" key="2">
    <source>
        <dbReference type="ARBA" id="ARBA00005801"/>
    </source>
</evidence>
<dbReference type="PRINTS" id="PR00864">
    <property type="entry name" value="PREPILNPTASE"/>
</dbReference>
<dbReference type="GO" id="GO:0008168">
    <property type="term" value="F:methyltransferase activity"/>
    <property type="evidence" value="ECO:0007669"/>
    <property type="project" value="UniProtKB-KW"/>
</dbReference>
<feature type="transmembrane region" description="Helical" evidence="10">
    <location>
        <begin position="127"/>
        <end position="146"/>
    </location>
</feature>
<evidence type="ECO:0000256" key="1">
    <source>
        <dbReference type="ARBA" id="ARBA00004429"/>
    </source>
</evidence>
<evidence type="ECO:0000256" key="8">
    <source>
        <dbReference type="RuleBase" id="RU003793"/>
    </source>
</evidence>
<keyword evidence="7 10" id="KW-0472">Membrane</keyword>
<keyword evidence="5 9" id="KW-0812">Transmembrane</keyword>
<dbReference type="InterPro" id="IPR010627">
    <property type="entry name" value="Prepilin_pept_A24_N"/>
</dbReference>
<evidence type="ECO:0000256" key="7">
    <source>
        <dbReference type="ARBA" id="ARBA00023136"/>
    </source>
</evidence>
<dbReference type="Gene3D" id="1.20.120.1220">
    <property type="match status" value="1"/>
</dbReference>
<reference evidence="13" key="1">
    <citation type="submission" date="2020-02" db="EMBL/GenBank/DDBJ databases">
        <authorList>
            <person name="Meier V. D."/>
        </authorList>
    </citation>
    <scope>NUCLEOTIDE SEQUENCE</scope>
    <source>
        <strain evidence="13">AVDCRST_MAG16</strain>
    </source>
</reference>
<evidence type="ECO:0000256" key="6">
    <source>
        <dbReference type="ARBA" id="ARBA00022989"/>
    </source>
</evidence>
<comment type="catalytic activity">
    <reaction evidence="9">
        <text>Typically cleaves a -Gly-|-Phe- bond to release an N-terminal, basic peptide of 5-8 residues from type IV prepilin, and then N-methylates the new N-terminal amino group, the methyl donor being S-adenosyl-L-methionine.</text>
        <dbReference type="EC" id="3.4.23.43"/>
    </reaction>
</comment>
<keyword evidence="9 13" id="KW-0378">Hydrolase</keyword>
<dbReference type="InterPro" id="IPR000045">
    <property type="entry name" value="Prepilin_IV_endopep_pep"/>
</dbReference>
<keyword evidence="3" id="KW-1003">Cell membrane</keyword>
<dbReference type="InterPro" id="IPR050882">
    <property type="entry name" value="Prepilin_peptidase/N-MTase"/>
</dbReference>
<feature type="transmembrane region" description="Helical" evidence="10">
    <location>
        <begin position="194"/>
        <end position="220"/>
    </location>
</feature>
<dbReference type="PANTHER" id="PTHR30487">
    <property type="entry name" value="TYPE 4 PREPILIN-LIKE PROTEINS LEADER PEPTIDE-PROCESSING ENZYME"/>
    <property type="match status" value="1"/>
</dbReference>
<dbReference type="Pfam" id="PF01478">
    <property type="entry name" value="Peptidase_A24"/>
    <property type="match status" value="1"/>
</dbReference>
<dbReference type="PANTHER" id="PTHR30487:SF0">
    <property type="entry name" value="PREPILIN LEADER PEPTIDASE_N-METHYLTRANSFERASE-RELATED"/>
    <property type="match status" value="1"/>
</dbReference>
<comment type="similarity">
    <text evidence="2 8">Belongs to the peptidase A24 family.</text>
</comment>
<feature type="domain" description="Prepilin peptidase A24 N-terminal" evidence="12">
    <location>
        <begin position="11"/>
        <end position="94"/>
    </location>
</feature>